<name>A0ABT3IRC2_9BACT</name>
<dbReference type="PANTHER" id="PTHR30273">
    <property type="entry name" value="PERIPLASMIC SIGNAL SENSOR AND SIGMA FACTOR ACTIVATOR FECR-RELATED"/>
    <property type="match status" value="1"/>
</dbReference>
<organism evidence="3 4">
    <name type="scientific">Chitinophaga nivalis</name>
    <dbReference type="NCBI Taxonomy" id="2991709"/>
    <lineage>
        <taxon>Bacteria</taxon>
        <taxon>Pseudomonadati</taxon>
        <taxon>Bacteroidota</taxon>
        <taxon>Chitinophagia</taxon>
        <taxon>Chitinophagales</taxon>
        <taxon>Chitinophagaceae</taxon>
        <taxon>Chitinophaga</taxon>
    </lineage>
</organism>
<dbReference type="Gene3D" id="3.55.50.30">
    <property type="match status" value="1"/>
</dbReference>
<evidence type="ECO:0000313" key="4">
    <source>
        <dbReference type="Proteomes" id="UP001207742"/>
    </source>
</evidence>
<dbReference type="InterPro" id="IPR006860">
    <property type="entry name" value="FecR"/>
</dbReference>
<accession>A0ABT3IRC2</accession>
<dbReference type="Pfam" id="PF16344">
    <property type="entry name" value="FecR_C"/>
    <property type="match status" value="1"/>
</dbReference>
<keyword evidence="4" id="KW-1185">Reference proteome</keyword>
<dbReference type="InterPro" id="IPR032508">
    <property type="entry name" value="FecR_C"/>
</dbReference>
<proteinExistence type="predicted"/>
<dbReference type="Pfam" id="PF04773">
    <property type="entry name" value="FecR"/>
    <property type="match status" value="1"/>
</dbReference>
<dbReference type="PANTHER" id="PTHR30273:SF2">
    <property type="entry name" value="PROTEIN FECR"/>
    <property type="match status" value="1"/>
</dbReference>
<dbReference type="RefSeq" id="WP_264733330.1">
    <property type="nucleotide sequence ID" value="NZ_JAPDNR010000001.1"/>
</dbReference>
<comment type="caution">
    <text evidence="3">The sequence shown here is derived from an EMBL/GenBank/DDBJ whole genome shotgun (WGS) entry which is preliminary data.</text>
</comment>
<dbReference type="PIRSF" id="PIRSF018266">
    <property type="entry name" value="FecR"/>
    <property type="match status" value="1"/>
</dbReference>
<reference evidence="3 4" key="1">
    <citation type="submission" date="2022-10" db="EMBL/GenBank/DDBJ databases">
        <title>Chitinophaga nivalis PC15 sp. nov., isolated from Pyeongchang county, South Korea.</title>
        <authorList>
            <person name="Trinh H.N."/>
        </authorList>
    </citation>
    <scope>NUCLEOTIDE SEQUENCE [LARGE SCALE GENOMIC DNA]</scope>
    <source>
        <strain evidence="3 4">PC14</strain>
    </source>
</reference>
<evidence type="ECO:0000313" key="3">
    <source>
        <dbReference type="EMBL" id="MCW3486514.1"/>
    </source>
</evidence>
<evidence type="ECO:0000259" key="2">
    <source>
        <dbReference type="Pfam" id="PF16344"/>
    </source>
</evidence>
<evidence type="ECO:0000259" key="1">
    <source>
        <dbReference type="Pfam" id="PF04773"/>
    </source>
</evidence>
<feature type="domain" description="FecR protein" evidence="1">
    <location>
        <begin position="114"/>
        <end position="204"/>
    </location>
</feature>
<gene>
    <name evidence="3" type="ORF">OL497_21610</name>
</gene>
<protein>
    <submittedName>
        <fullName evidence="3">FecR domain-containing protein</fullName>
    </submittedName>
</protein>
<dbReference type="Gene3D" id="2.60.120.1440">
    <property type="match status" value="1"/>
</dbReference>
<feature type="domain" description="Protein FecR C-terminal" evidence="2">
    <location>
        <begin position="248"/>
        <end position="316"/>
    </location>
</feature>
<dbReference type="EMBL" id="JAPDNS010000002">
    <property type="protein sequence ID" value="MCW3486514.1"/>
    <property type="molecule type" value="Genomic_DNA"/>
</dbReference>
<sequence length="321" mass="36505">MLNYRYIHFLLQKQQEQKLTAEEAQILEQWYQSLETMPVNIPEAKEKEIYKQQSWEQLAALYAETLPAKPAFRWRRLTWMAAAAILLLFIGIKRSFFSPKVSPPATWVSLDCPAGKRLKLAMPDGSVVWLNSASSLEYHPDYPAKREFKVRNGEVFFEAAKDAAHPFIVTTPHLAIRVLGTSFNVSAYTQLKQEKVTVAAGSVQVQDQQQCQVTLHQDEQIIYNTATALYATGGVNAGQANSWRNGDIYLTNVSLEELAVKLENIYGYDITFSSEQLKRCINSLHFNDKEPITKVLDLLKLIDKITYTIKDRKITIAGRPC</sequence>
<dbReference type="Proteomes" id="UP001207742">
    <property type="component" value="Unassembled WGS sequence"/>
</dbReference>
<dbReference type="InterPro" id="IPR012373">
    <property type="entry name" value="Ferrdict_sens_TM"/>
</dbReference>